<dbReference type="RefSeq" id="WP_156625340.1">
    <property type="nucleotide sequence ID" value="NZ_CACRTO010000008.1"/>
</dbReference>
<organism evidence="2">
    <name type="scientific">Clostridium tertium</name>
    <dbReference type="NCBI Taxonomy" id="1559"/>
    <lineage>
        <taxon>Bacteria</taxon>
        <taxon>Bacillati</taxon>
        <taxon>Bacillota</taxon>
        <taxon>Clostridia</taxon>
        <taxon>Eubacteriales</taxon>
        <taxon>Clostridiaceae</taxon>
        <taxon>Clostridium</taxon>
    </lineage>
</organism>
<dbReference type="Pfam" id="PF06013">
    <property type="entry name" value="WXG100"/>
    <property type="match status" value="1"/>
</dbReference>
<comment type="similarity">
    <text evidence="1">Belongs to the WXG100 family.</text>
</comment>
<evidence type="ECO:0000313" key="2">
    <source>
        <dbReference type="EMBL" id="VYT86483.1"/>
    </source>
</evidence>
<dbReference type="SUPFAM" id="SSF140453">
    <property type="entry name" value="EsxAB dimer-like"/>
    <property type="match status" value="1"/>
</dbReference>
<dbReference type="InterPro" id="IPR036689">
    <property type="entry name" value="ESAT-6-like_sf"/>
</dbReference>
<sequence>MSKEVLVNYEAFENAISGISTIAGNMNTIKEKINGVNNKLKDNWNGRSSKAFFKECENISNTFTDYIEGLNTMYEDLSTVYVSFKETDIQLSQSIDNKEK</sequence>
<dbReference type="AlphaFoldDB" id="A0A6N3A6U9"/>
<evidence type="ECO:0000256" key="1">
    <source>
        <dbReference type="RuleBase" id="RU362001"/>
    </source>
</evidence>
<accession>A0A6N3A6U9</accession>
<dbReference type="InterPro" id="IPR010310">
    <property type="entry name" value="T7SS_ESAT-6-like"/>
</dbReference>
<dbReference type="NCBIfam" id="TIGR03930">
    <property type="entry name" value="WXG100_ESAT6"/>
    <property type="match status" value="1"/>
</dbReference>
<protein>
    <recommendedName>
        <fullName evidence="1">ESAT-6-like protein</fullName>
    </recommendedName>
</protein>
<dbReference type="EMBL" id="CACRTO010000008">
    <property type="protein sequence ID" value="VYT86483.1"/>
    <property type="molecule type" value="Genomic_DNA"/>
</dbReference>
<name>A0A6N3A6U9_9CLOT</name>
<reference evidence="2" key="1">
    <citation type="submission" date="2019-11" db="EMBL/GenBank/DDBJ databases">
        <authorList>
            <person name="Feng L."/>
        </authorList>
    </citation>
    <scope>NUCLEOTIDE SEQUENCE</scope>
    <source>
        <strain evidence="2">CTertiumLFYP3</strain>
    </source>
</reference>
<gene>
    <name evidence="2" type="ORF">CTLFYP3_00866</name>
</gene>
<dbReference type="Gene3D" id="1.10.287.1060">
    <property type="entry name" value="ESAT-6-like"/>
    <property type="match status" value="1"/>
</dbReference>
<proteinExistence type="inferred from homology"/>